<dbReference type="RefSeq" id="XP_011683534.2">
    <property type="nucleotide sequence ID" value="XM_011685232.2"/>
</dbReference>
<feature type="region of interest" description="Disordered" evidence="10">
    <location>
        <begin position="125"/>
        <end position="160"/>
    </location>
</feature>
<dbReference type="OMA" id="MQHYQSM"/>
<dbReference type="PROSITE" id="PS00108">
    <property type="entry name" value="PROTEIN_KINASE_ST"/>
    <property type="match status" value="1"/>
</dbReference>
<dbReference type="PANTHER" id="PTHR27001">
    <property type="entry name" value="OS01G0253100 PROTEIN"/>
    <property type="match status" value="1"/>
</dbReference>
<comment type="catalytic activity">
    <reaction evidence="9">
        <text>L-seryl-[protein] + ATP = O-phospho-L-seryl-[protein] + ADP + H(+)</text>
        <dbReference type="Rhea" id="RHEA:17989"/>
        <dbReference type="Rhea" id="RHEA-COMP:9863"/>
        <dbReference type="Rhea" id="RHEA-COMP:11604"/>
        <dbReference type="ChEBI" id="CHEBI:15378"/>
        <dbReference type="ChEBI" id="CHEBI:29999"/>
        <dbReference type="ChEBI" id="CHEBI:30616"/>
        <dbReference type="ChEBI" id="CHEBI:83421"/>
        <dbReference type="ChEBI" id="CHEBI:456216"/>
        <dbReference type="EC" id="2.7.11.1"/>
    </reaction>
</comment>
<dbReference type="Proteomes" id="UP000007110">
    <property type="component" value="Unassembled WGS sequence"/>
</dbReference>
<evidence type="ECO:0000256" key="6">
    <source>
        <dbReference type="ARBA" id="ARBA00022777"/>
    </source>
</evidence>
<name>A0A7M7HPF5_STRPU</name>
<evidence type="ECO:0000256" key="3">
    <source>
        <dbReference type="ARBA" id="ARBA00022527"/>
    </source>
</evidence>
<dbReference type="SUPFAM" id="SSF47986">
    <property type="entry name" value="DEATH domain"/>
    <property type="match status" value="1"/>
</dbReference>
<dbReference type="CTD" id="51135"/>
<dbReference type="InterPro" id="IPR011009">
    <property type="entry name" value="Kinase-like_dom_sf"/>
</dbReference>
<dbReference type="GO" id="GO:0009893">
    <property type="term" value="P:positive regulation of metabolic process"/>
    <property type="evidence" value="ECO:0007669"/>
    <property type="project" value="UniProtKB-ARBA"/>
</dbReference>
<keyword evidence="4" id="KW-0808">Transferase</keyword>
<accession>A0A7M7HPF5</accession>
<dbReference type="InterPro" id="IPR001245">
    <property type="entry name" value="Ser-Thr/Tyr_kinase_cat_dom"/>
</dbReference>
<dbReference type="GO" id="GO:0005524">
    <property type="term" value="F:ATP binding"/>
    <property type="evidence" value="ECO:0007669"/>
    <property type="project" value="UniProtKB-KW"/>
</dbReference>
<keyword evidence="3" id="KW-0723">Serine/threonine-protein kinase</keyword>
<dbReference type="Gene3D" id="1.10.533.10">
    <property type="entry name" value="Death Domain, Fas"/>
    <property type="match status" value="1"/>
</dbReference>
<dbReference type="GO" id="GO:0004672">
    <property type="term" value="F:protein kinase activity"/>
    <property type="evidence" value="ECO:0000318"/>
    <property type="project" value="GO_Central"/>
</dbReference>
<evidence type="ECO:0000256" key="8">
    <source>
        <dbReference type="ARBA" id="ARBA00047899"/>
    </source>
</evidence>
<evidence type="ECO:0000256" key="9">
    <source>
        <dbReference type="ARBA" id="ARBA00048679"/>
    </source>
</evidence>
<evidence type="ECO:0000256" key="7">
    <source>
        <dbReference type="ARBA" id="ARBA00022840"/>
    </source>
</evidence>
<comment type="catalytic activity">
    <reaction evidence="8">
        <text>L-threonyl-[protein] + ATP = O-phospho-L-threonyl-[protein] + ADP + H(+)</text>
        <dbReference type="Rhea" id="RHEA:46608"/>
        <dbReference type="Rhea" id="RHEA-COMP:11060"/>
        <dbReference type="Rhea" id="RHEA-COMP:11605"/>
        <dbReference type="ChEBI" id="CHEBI:15378"/>
        <dbReference type="ChEBI" id="CHEBI:30013"/>
        <dbReference type="ChEBI" id="CHEBI:30616"/>
        <dbReference type="ChEBI" id="CHEBI:61977"/>
        <dbReference type="ChEBI" id="CHEBI:456216"/>
        <dbReference type="EC" id="2.7.11.1"/>
    </reaction>
</comment>
<dbReference type="SMART" id="SM00220">
    <property type="entry name" value="S_TKc"/>
    <property type="match status" value="1"/>
</dbReference>
<dbReference type="OrthoDB" id="4062651at2759"/>
<dbReference type="GO" id="GO:0031349">
    <property type="term" value="P:positive regulation of defense response"/>
    <property type="evidence" value="ECO:0007669"/>
    <property type="project" value="UniProtKB-ARBA"/>
</dbReference>
<dbReference type="PANTHER" id="PTHR27001:SF931">
    <property type="entry name" value="OS11G0664100 PROTEIN"/>
    <property type="match status" value="1"/>
</dbReference>
<feature type="domain" description="Protein kinase" evidence="11">
    <location>
        <begin position="188"/>
        <end position="468"/>
    </location>
</feature>
<dbReference type="KEGG" id="spu:579511"/>
<dbReference type="AlphaFoldDB" id="A0A7M7HPF5"/>
<comment type="similarity">
    <text evidence="1">Belongs to the protein kinase superfamily. TKL Ser/Thr protein kinase family. Pelle subfamily.</text>
</comment>
<proteinExistence type="inferred from homology"/>
<dbReference type="EC" id="2.7.11.1" evidence="2"/>
<evidence type="ECO:0000256" key="2">
    <source>
        <dbReference type="ARBA" id="ARBA00012513"/>
    </source>
</evidence>
<dbReference type="InterPro" id="IPR000719">
    <property type="entry name" value="Prot_kinase_dom"/>
</dbReference>
<dbReference type="GO" id="GO:0004674">
    <property type="term" value="F:protein serine/threonine kinase activity"/>
    <property type="evidence" value="ECO:0007669"/>
    <property type="project" value="UniProtKB-KW"/>
</dbReference>
<reference evidence="13" key="1">
    <citation type="submission" date="2015-02" db="EMBL/GenBank/DDBJ databases">
        <title>Genome sequencing for Strongylocentrotus purpuratus.</title>
        <authorList>
            <person name="Murali S."/>
            <person name="Liu Y."/>
            <person name="Vee V."/>
            <person name="English A."/>
            <person name="Wang M."/>
            <person name="Skinner E."/>
            <person name="Han Y."/>
            <person name="Muzny D.M."/>
            <person name="Worley K.C."/>
            <person name="Gibbs R.A."/>
        </authorList>
    </citation>
    <scope>NUCLEOTIDE SEQUENCE</scope>
</reference>
<dbReference type="InParanoid" id="A0A7M7HPF5"/>
<evidence type="ECO:0000313" key="12">
    <source>
        <dbReference type="EnsemblMetazoa" id="XP_011683534"/>
    </source>
</evidence>
<dbReference type="SUPFAM" id="SSF56112">
    <property type="entry name" value="Protein kinase-like (PK-like)"/>
    <property type="match status" value="1"/>
</dbReference>
<dbReference type="GO" id="GO:1902533">
    <property type="term" value="P:positive regulation of intracellular signal transduction"/>
    <property type="evidence" value="ECO:0007669"/>
    <property type="project" value="UniProtKB-ARBA"/>
</dbReference>
<dbReference type="GO" id="GO:0007165">
    <property type="term" value="P:signal transduction"/>
    <property type="evidence" value="ECO:0000318"/>
    <property type="project" value="GO_Central"/>
</dbReference>
<dbReference type="InterPro" id="IPR008271">
    <property type="entry name" value="Ser/Thr_kinase_AS"/>
</dbReference>
<evidence type="ECO:0000313" key="13">
    <source>
        <dbReference type="Proteomes" id="UP000007110"/>
    </source>
</evidence>
<keyword evidence="6" id="KW-0418">Kinase</keyword>
<evidence type="ECO:0000256" key="5">
    <source>
        <dbReference type="ARBA" id="ARBA00022741"/>
    </source>
</evidence>
<keyword evidence="13" id="KW-1185">Reference proteome</keyword>
<reference evidence="12" key="2">
    <citation type="submission" date="2021-01" db="UniProtKB">
        <authorList>
            <consortium name="EnsemblMetazoa"/>
        </authorList>
    </citation>
    <scope>IDENTIFICATION</scope>
</reference>
<protein>
    <recommendedName>
        <fullName evidence="2">non-specific serine/threonine protein kinase</fullName>
        <ecNumber evidence="2">2.7.11.1</ecNumber>
    </recommendedName>
</protein>
<dbReference type="GO" id="GO:0005886">
    <property type="term" value="C:plasma membrane"/>
    <property type="evidence" value="ECO:0000318"/>
    <property type="project" value="GO_Central"/>
</dbReference>
<dbReference type="FunFam" id="1.10.510.10:FF:000754">
    <property type="entry name" value="Interleukin-1 receptor-associated kinase"/>
    <property type="match status" value="1"/>
</dbReference>
<organism evidence="12 13">
    <name type="scientific">Strongylocentrotus purpuratus</name>
    <name type="common">Purple sea urchin</name>
    <dbReference type="NCBI Taxonomy" id="7668"/>
    <lineage>
        <taxon>Eukaryota</taxon>
        <taxon>Metazoa</taxon>
        <taxon>Echinodermata</taxon>
        <taxon>Eleutherozoa</taxon>
        <taxon>Echinozoa</taxon>
        <taxon>Echinoidea</taxon>
        <taxon>Euechinoidea</taxon>
        <taxon>Echinacea</taxon>
        <taxon>Camarodonta</taxon>
        <taxon>Echinidea</taxon>
        <taxon>Strongylocentrotidae</taxon>
        <taxon>Strongylocentrotus</taxon>
    </lineage>
</organism>
<evidence type="ECO:0000256" key="4">
    <source>
        <dbReference type="ARBA" id="ARBA00022679"/>
    </source>
</evidence>
<dbReference type="InterPro" id="IPR011029">
    <property type="entry name" value="DEATH-like_dom_sf"/>
</dbReference>
<keyword evidence="7" id="KW-0067">ATP-binding</keyword>
<feature type="compositionally biased region" description="Pro residues" evidence="10">
    <location>
        <begin position="132"/>
        <end position="145"/>
    </location>
</feature>
<dbReference type="Pfam" id="PF07714">
    <property type="entry name" value="PK_Tyr_Ser-Thr"/>
    <property type="match status" value="1"/>
</dbReference>
<dbReference type="PROSITE" id="PS50011">
    <property type="entry name" value="PROTEIN_KINASE_DOM"/>
    <property type="match status" value="1"/>
</dbReference>
<evidence type="ECO:0000259" key="11">
    <source>
        <dbReference type="PROSITE" id="PS50011"/>
    </source>
</evidence>
<dbReference type="Gene3D" id="1.10.510.10">
    <property type="entry name" value="Transferase(Phosphotransferase) domain 1"/>
    <property type="match status" value="1"/>
</dbReference>
<evidence type="ECO:0000256" key="10">
    <source>
        <dbReference type="SAM" id="MobiDB-lite"/>
    </source>
</evidence>
<dbReference type="Gene3D" id="3.30.200.20">
    <property type="entry name" value="Phosphorylase Kinase, domain 1"/>
    <property type="match status" value="1"/>
</dbReference>
<dbReference type="GeneID" id="579511"/>
<dbReference type="EnsemblMetazoa" id="XM_011685232">
    <property type="protein sequence ID" value="XP_011683534"/>
    <property type="gene ID" value="LOC579511"/>
</dbReference>
<sequence length="471" mass="52595">MNVTRDTFIRELPLSAIRRLALCLDHQIGSYMDWRGMAALLPRRPGVQELKYNTQQISMFALALQRPGGSPTESVLQDWGTTNARVSDLLRVFGEMHHLAAMDALLPGSSADVLREEPEAADGAANIHPWTPSTPPNIPPRPGAKPVPKSEYPADSTTLPNFDPQTVQRFSFEELSSMTKGFNQKKVKDGGCLIDEGGFGVVFRGRFSGEEPCAVKKLKEHVMSEEISIEEQFNSELKSLCRLRHPNLVILYGYCYEPPQLCLVYELITGGALRDRLACRDTTCTPKPLSWPKRLDIAWGSACGIQFLHDKGFIHRDIKSANILLDANLTPKICDFGLVRDKSGKLKGEISCFHTSITIGSTAYMAPEANYGEYSKKTDVYSFGLVLLEILTGLPVYDDDSHIMTKVDNIMDSCNDVVLLIDKHAEMWNEKSAQVMYDLASRCTEQKGRRRPDIEEIVERLGAVQEEIPTK</sequence>
<keyword evidence="5" id="KW-0547">Nucleotide-binding</keyword>
<evidence type="ECO:0000256" key="1">
    <source>
        <dbReference type="ARBA" id="ARBA00008718"/>
    </source>
</evidence>